<comment type="subcellular location">
    <subcellularLocation>
        <location evidence="1">Cell membrane</location>
        <topology evidence="1">Multi-pass membrane protein</topology>
    </subcellularLocation>
</comment>
<evidence type="ECO:0000313" key="8">
    <source>
        <dbReference type="Proteomes" id="UP000032668"/>
    </source>
</evidence>
<dbReference type="GO" id="GO:0022857">
    <property type="term" value="F:transmembrane transporter activity"/>
    <property type="evidence" value="ECO:0007669"/>
    <property type="project" value="InterPro"/>
</dbReference>
<keyword evidence="3 6" id="KW-0812">Transmembrane</keyword>
<feature type="transmembrane region" description="Helical" evidence="6">
    <location>
        <begin position="147"/>
        <end position="166"/>
    </location>
</feature>
<sequence length="358" mass="37965">MLYRLEPRGERSLFWSYGSPVLAVILTIITMMAIFSLLGKPPVQGIETFLITPISTASGLSSLLVRAAPLIMIGAGLALCYRANVWNIGGDGQFTLGALAGAGLALALPNGAFWWEYPLVLCLGVLGGMFWAGIVAFLKLRFNANEILTSLMLVYIAQLILVWLVTGPWRDPQGFGFPQSAMFGAGATTPDFGTTSIHLGCLLAPLLALVLWQILARSVLGFQLRVVGQAPRAARFAGFSNARLTWIALLVSGGLSGLAGIIEVTGPIGQLTTTITPGYGFSAVIVAFLGRLHPVGVIFAGLLLALSYLGGDAAQINLNMPNAITGIFQGVLLFYLLGADVLILHRFRRIRPSAPEAA</sequence>
<protein>
    <submittedName>
        <fullName evidence="7">ABC transporter</fullName>
    </submittedName>
</protein>
<comment type="caution">
    <text evidence="7">The sequence shown here is derived from an EMBL/GenBank/DDBJ whole genome shotgun (WGS) entry which is preliminary data.</text>
</comment>
<reference evidence="7 8" key="1">
    <citation type="submission" date="2012-11" db="EMBL/GenBank/DDBJ databases">
        <title>Whole genome sequence of Acidocella aminolytica 101 = DSM 11237.</title>
        <authorList>
            <person name="Azuma Y."/>
            <person name="Higashiura N."/>
            <person name="Hirakawa H."/>
            <person name="Matsushita K."/>
        </authorList>
    </citation>
    <scope>NUCLEOTIDE SEQUENCE [LARGE SCALE GENOMIC DNA]</scope>
    <source>
        <strain evidence="8">101 / DSM 11237</strain>
    </source>
</reference>
<evidence type="ECO:0000256" key="6">
    <source>
        <dbReference type="SAM" id="Phobius"/>
    </source>
</evidence>
<dbReference type="STRING" id="1120923.SAMN02746095_00977"/>
<dbReference type="RefSeq" id="WP_048877606.1">
    <property type="nucleotide sequence ID" value="NZ_BANC01000017.1"/>
</dbReference>
<dbReference type="EMBL" id="BANC01000017">
    <property type="protein sequence ID" value="GAN79143.1"/>
    <property type="molecule type" value="Genomic_DNA"/>
</dbReference>
<evidence type="ECO:0000256" key="1">
    <source>
        <dbReference type="ARBA" id="ARBA00004651"/>
    </source>
</evidence>
<dbReference type="GO" id="GO:0005886">
    <property type="term" value="C:plasma membrane"/>
    <property type="evidence" value="ECO:0007669"/>
    <property type="project" value="UniProtKB-SubCell"/>
</dbReference>
<dbReference type="AlphaFoldDB" id="A0A0D6PD68"/>
<dbReference type="OrthoDB" id="9809785at2"/>
<feature type="transmembrane region" description="Helical" evidence="6">
    <location>
        <begin position="197"/>
        <end position="215"/>
    </location>
</feature>
<evidence type="ECO:0000256" key="4">
    <source>
        <dbReference type="ARBA" id="ARBA00022989"/>
    </source>
</evidence>
<feature type="transmembrane region" description="Helical" evidence="6">
    <location>
        <begin position="59"/>
        <end position="81"/>
    </location>
</feature>
<keyword evidence="5 6" id="KW-0472">Membrane</keyword>
<organism evidence="7 8">
    <name type="scientific">Acidocella aminolytica 101 = DSM 11237</name>
    <dbReference type="NCBI Taxonomy" id="1120923"/>
    <lineage>
        <taxon>Bacteria</taxon>
        <taxon>Pseudomonadati</taxon>
        <taxon>Pseudomonadota</taxon>
        <taxon>Alphaproteobacteria</taxon>
        <taxon>Acetobacterales</taxon>
        <taxon>Acidocellaceae</taxon>
        <taxon>Acidocella</taxon>
    </lineage>
</organism>
<name>A0A0D6PD68_9PROT</name>
<feature type="transmembrane region" description="Helical" evidence="6">
    <location>
        <begin position="323"/>
        <end position="344"/>
    </location>
</feature>
<evidence type="ECO:0000313" key="7">
    <source>
        <dbReference type="EMBL" id="GAN79143.1"/>
    </source>
</evidence>
<evidence type="ECO:0000256" key="2">
    <source>
        <dbReference type="ARBA" id="ARBA00022475"/>
    </source>
</evidence>
<evidence type="ECO:0000256" key="3">
    <source>
        <dbReference type="ARBA" id="ARBA00022692"/>
    </source>
</evidence>
<dbReference type="PANTHER" id="PTHR47089:SF1">
    <property type="entry name" value="GUANOSINE ABC TRANSPORTER PERMEASE PROTEIN NUPP"/>
    <property type="match status" value="1"/>
</dbReference>
<feature type="transmembrane region" description="Helical" evidence="6">
    <location>
        <begin position="21"/>
        <end position="39"/>
    </location>
</feature>
<dbReference type="Proteomes" id="UP000032668">
    <property type="component" value="Unassembled WGS sequence"/>
</dbReference>
<gene>
    <name evidence="7" type="ORF">Aam_017_048</name>
</gene>
<feature type="transmembrane region" description="Helical" evidence="6">
    <location>
        <begin position="244"/>
        <end position="262"/>
    </location>
</feature>
<keyword evidence="4 6" id="KW-1133">Transmembrane helix</keyword>
<accession>A0A0D6PD68</accession>
<feature type="transmembrane region" description="Helical" evidence="6">
    <location>
        <begin position="268"/>
        <end position="288"/>
    </location>
</feature>
<keyword evidence="8" id="KW-1185">Reference proteome</keyword>
<feature type="transmembrane region" description="Helical" evidence="6">
    <location>
        <begin position="118"/>
        <end position="140"/>
    </location>
</feature>
<evidence type="ECO:0000256" key="5">
    <source>
        <dbReference type="ARBA" id="ARBA00023136"/>
    </source>
</evidence>
<dbReference type="Pfam" id="PF02653">
    <property type="entry name" value="BPD_transp_2"/>
    <property type="match status" value="1"/>
</dbReference>
<keyword evidence="2" id="KW-1003">Cell membrane</keyword>
<dbReference type="InterPro" id="IPR001851">
    <property type="entry name" value="ABC_transp_permease"/>
</dbReference>
<dbReference type="PANTHER" id="PTHR47089">
    <property type="entry name" value="ABC TRANSPORTER, PERMEASE PROTEIN"/>
    <property type="match status" value="1"/>
</dbReference>
<dbReference type="CDD" id="cd06580">
    <property type="entry name" value="TM_PBP1_transp_TpRbsC_like"/>
    <property type="match status" value="1"/>
</dbReference>
<feature type="transmembrane region" description="Helical" evidence="6">
    <location>
        <begin position="93"/>
        <end position="112"/>
    </location>
</feature>
<proteinExistence type="predicted"/>
<feature type="transmembrane region" description="Helical" evidence="6">
    <location>
        <begin position="295"/>
        <end position="311"/>
    </location>
</feature>